<keyword evidence="2" id="KW-1185">Reference proteome</keyword>
<dbReference type="RefSeq" id="WP_338669781.1">
    <property type="nucleotide sequence ID" value="NZ_CP146609.1"/>
</dbReference>
<protein>
    <submittedName>
        <fullName evidence="1">Uncharacterized protein</fullName>
    </submittedName>
</protein>
<sequence length="98" mass="10774">MSDESYVILATFEPTNPISVAEVRRAFGENGKIPSVSGLSVFVNILIKFAKDGRIVVLLREKLDHPIVHVEPSGSQYLDSEVISSLDAAFKEDAAKWN</sequence>
<accession>A0ABZ2IZH7</accession>
<proteinExistence type="predicted"/>
<name>A0ABZ2IZH7_9BACT</name>
<evidence type="ECO:0000313" key="1">
    <source>
        <dbReference type="EMBL" id="WWX24086.1"/>
    </source>
</evidence>
<organism evidence="1 2">
    <name type="scientific">Pseudodesulfovibrio methanolicus</name>
    <dbReference type="NCBI Taxonomy" id="3126690"/>
    <lineage>
        <taxon>Bacteria</taxon>
        <taxon>Pseudomonadati</taxon>
        <taxon>Thermodesulfobacteriota</taxon>
        <taxon>Desulfovibrionia</taxon>
        <taxon>Desulfovibrionales</taxon>
        <taxon>Desulfovibrionaceae</taxon>
    </lineage>
</organism>
<reference evidence="1 2" key="1">
    <citation type="submission" date="2024-03" db="EMBL/GenBank/DDBJ databases">
        <title>Phenotype and Genome Characterization of a Sulfate-Reducing Bacterium Pseudodesulfovibrio sp. strain 5S69, isolated from Petroleum Reservoir in Tatarstan (Russia).</title>
        <authorList>
            <person name="Bidzhieva S.K."/>
            <person name="Kadnikov V."/>
            <person name="Tourova T.P."/>
            <person name="Samigullina S.R."/>
            <person name="Sokolova D.S."/>
            <person name="Poltaraus A.B."/>
            <person name="Avtukh A.N."/>
            <person name="Tereshina V.M."/>
            <person name="Mardanov A.V."/>
            <person name="Nazina T.N."/>
        </authorList>
    </citation>
    <scope>NUCLEOTIDE SEQUENCE [LARGE SCALE GENOMIC DNA]</scope>
    <source>
        <strain evidence="1 2">5S69</strain>
    </source>
</reference>
<dbReference type="EMBL" id="CP146609">
    <property type="protein sequence ID" value="WWX24086.1"/>
    <property type="molecule type" value="Genomic_DNA"/>
</dbReference>
<evidence type="ECO:0000313" key="2">
    <source>
        <dbReference type="Proteomes" id="UP001385389"/>
    </source>
</evidence>
<dbReference type="Proteomes" id="UP001385389">
    <property type="component" value="Chromosome"/>
</dbReference>
<gene>
    <name evidence="1" type="ORF">V8V93_07690</name>
</gene>